<proteinExistence type="predicted"/>
<organism evidence="1 2">
    <name type="scientific">Elysia crispata</name>
    <name type="common">lettuce slug</name>
    <dbReference type="NCBI Taxonomy" id="231223"/>
    <lineage>
        <taxon>Eukaryota</taxon>
        <taxon>Metazoa</taxon>
        <taxon>Spiralia</taxon>
        <taxon>Lophotrochozoa</taxon>
        <taxon>Mollusca</taxon>
        <taxon>Gastropoda</taxon>
        <taxon>Heterobranchia</taxon>
        <taxon>Euthyneura</taxon>
        <taxon>Panpulmonata</taxon>
        <taxon>Sacoglossa</taxon>
        <taxon>Placobranchoidea</taxon>
        <taxon>Plakobranchidae</taxon>
        <taxon>Elysia</taxon>
    </lineage>
</organism>
<dbReference type="AlphaFoldDB" id="A0AAE0Y4R3"/>
<dbReference type="EMBL" id="JAWDGP010006941">
    <property type="protein sequence ID" value="KAK3732750.1"/>
    <property type="molecule type" value="Genomic_DNA"/>
</dbReference>
<evidence type="ECO:0000313" key="1">
    <source>
        <dbReference type="EMBL" id="KAK3732750.1"/>
    </source>
</evidence>
<gene>
    <name evidence="1" type="ORF">RRG08_005914</name>
</gene>
<name>A0AAE0Y4R3_9GAST</name>
<reference evidence="1" key="1">
    <citation type="journal article" date="2023" name="G3 (Bethesda)">
        <title>A reference genome for the long-term kleptoplast-retaining sea slug Elysia crispata morphotype clarki.</title>
        <authorList>
            <person name="Eastman K.E."/>
            <person name="Pendleton A.L."/>
            <person name="Shaikh M.A."/>
            <person name="Suttiyut T."/>
            <person name="Ogas R."/>
            <person name="Tomko P."/>
            <person name="Gavelis G."/>
            <person name="Widhalm J.R."/>
            <person name="Wisecaver J.H."/>
        </authorList>
    </citation>
    <scope>NUCLEOTIDE SEQUENCE</scope>
    <source>
        <strain evidence="1">ECLA1</strain>
    </source>
</reference>
<sequence>MPLELNAILTPSSKVKVISGHLDLQDGGLRRHNSVGSAAGLFACRRKCVVSLDGHRYTIGECVVCRSGEWSCATFIISRVGVHAPLDIFSRGS</sequence>
<keyword evidence="2" id="KW-1185">Reference proteome</keyword>
<accession>A0AAE0Y4R3</accession>
<comment type="caution">
    <text evidence="1">The sequence shown here is derived from an EMBL/GenBank/DDBJ whole genome shotgun (WGS) entry which is preliminary data.</text>
</comment>
<dbReference type="Proteomes" id="UP001283361">
    <property type="component" value="Unassembled WGS sequence"/>
</dbReference>
<protein>
    <submittedName>
        <fullName evidence="1">Uncharacterized protein</fullName>
    </submittedName>
</protein>
<evidence type="ECO:0000313" key="2">
    <source>
        <dbReference type="Proteomes" id="UP001283361"/>
    </source>
</evidence>